<feature type="region of interest" description="Disordered" evidence="1">
    <location>
        <begin position="373"/>
        <end position="415"/>
    </location>
</feature>
<dbReference type="EMBL" id="AHZU02000286">
    <property type="protein sequence ID" value="KFG46318.1"/>
    <property type="molecule type" value="Genomic_DNA"/>
</dbReference>
<feature type="compositionally biased region" description="Polar residues" evidence="1">
    <location>
        <begin position="210"/>
        <end position="222"/>
    </location>
</feature>
<dbReference type="SMART" id="SM00597">
    <property type="entry name" value="ZnF_TTF"/>
    <property type="match status" value="1"/>
</dbReference>
<feature type="region of interest" description="Disordered" evidence="1">
    <location>
        <begin position="44"/>
        <end position="89"/>
    </location>
</feature>
<feature type="domain" description="TTF-type" evidence="2">
    <location>
        <begin position="494"/>
        <end position="581"/>
    </location>
</feature>
<dbReference type="AlphaFoldDB" id="A0A086KPK0"/>
<feature type="compositionally biased region" description="Low complexity" evidence="1">
    <location>
        <begin position="383"/>
        <end position="392"/>
    </location>
</feature>
<dbReference type="Proteomes" id="UP000028837">
    <property type="component" value="Unassembled WGS sequence"/>
</dbReference>
<gene>
    <name evidence="3" type="ORF">TGDOM2_249410</name>
</gene>
<protein>
    <recommendedName>
        <fullName evidence="2">TTF-type domain-containing protein</fullName>
    </recommendedName>
</protein>
<name>A0A086KPK0_TOXGO</name>
<organism evidence="3 4">
    <name type="scientific">Toxoplasma gondii GAB2-2007-GAL-DOM2</name>
    <dbReference type="NCBI Taxonomy" id="1130820"/>
    <lineage>
        <taxon>Eukaryota</taxon>
        <taxon>Sar</taxon>
        <taxon>Alveolata</taxon>
        <taxon>Apicomplexa</taxon>
        <taxon>Conoidasida</taxon>
        <taxon>Coccidia</taxon>
        <taxon>Eucoccidiorida</taxon>
        <taxon>Eimeriorina</taxon>
        <taxon>Sarcocystidae</taxon>
        <taxon>Toxoplasma</taxon>
    </lineage>
</organism>
<feature type="compositionally biased region" description="Low complexity" evidence="1">
    <location>
        <begin position="67"/>
        <end position="84"/>
    </location>
</feature>
<evidence type="ECO:0000256" key="1">
    <source>
        <dbReference type="SAM" id="MobiDB-lite"/>
    </source>
</evidence>
<evidence type="ECO:0000313" key="3">
    <source>
        <dbReference type="EMBL" id="KFG46318.1"/>
    </source>
</evidence>
<dbReference type="InterPro" id="IPR006580">
    <property type="entry name" value="Znf_TTF"/>
</dbReference>
<sequence>MALDAETQFLRMDRQKREEILVALLSRTRTLSELSDLAQKLFSSAGGFSGNSEFPTDVRRAAEPSSRRTPVGPSGSSGPSCCSRNGLPSAHGRKGAFSEDALQLLRYKLAYGAEEAGRSHHEVFPCSVASAGPSALARRSPGPSRWPLPPAREREGERVQDASPEFCELDRRANACSSFPYFFSKSREVREDNEPRWPKPVFSDEESASEDQQTTCSSVASTDSLKSRLLPAAILRALAQPLRPQRCAYEEEDAHEVPSFPRSTAPEATYTSSLALLERVLAELPATRRSAAVSARFEGSDRRNTTAFAAPFCDREAGATARGKAQAVNEELRNSGDEWRQERVPIKNEREVFSGQEAALKLGLVQKLSEKWEEDSVHPSPPASAANPRPSSTGKRSRPPPFISHCEDGRSSRANGGFELDAELERGGKRHASESLVSQRPSLSRRWAWESDPEFVIDDPATWTKDSTAKYIDDLILHGPPQCDFTNFVPPLTNRRRFSLRELFLTIGGRRQDRKWMLYSQQADAVFCFPCLLYSPRVSKFVSDGFCLWRNQGKRYREHETSSEHRAAVMKLDMRRKALTEGCVLPLQKVSRRSGLFPVEDHGVCAKRAACCVLKET</sequence>
<proteinExistence type="predicted"/>
<evidence type="ECO:0000259" key="2">
    <source>
        <dbReference type="SMART" id="SM00597"/>
    </source>
</evidence>
<accession>A0A086KPK0</accession>
<feature type="compositionally biased region" description="Basic and acidic residues" evidence="1">
    <location>
        <begin position="56"/>
        <end position="66"/>
    </location>
</feature>
<dbReference type="VEuPathDB" id="ToxoDB:TGDOM2_249410"/>
<dbReference type="OrthoDB" id="1427281at2759"/>
<reference evidence="3 4" key="1">
    <citation type="submission" date="2014-02" db="EMBL/GenBank/DDBJ databases">
        <authorList>
            <person name="Sibley D."/>
            <person name="Venepally P."/>
            <person name="Karamycheva S."/>
            <person name="Hadjithomas M."/>
            <person name="Khan A."/>
            <person name="Brunk B."/>
            <person name="Roos D."/>
            <person name="Caler E."/>
            <person name="Lorenzi H."/>
        </authorList>
    </citation>
    <scope>NUCLEOTIDE SEQUENCE [LARGE SCALE GENOMIC DNA]</scope>
    <source>
        <strain evidence="3 4">GAB2-2007-GAL-DOM2</strain>
    </source>
</reference>
<feature type="region of interest" description="Disordered" evidence="1">
    <location>
        <begin position="132"/>
        <end position="160"/>
    </location>
</feature>
<comment type="caution">
    <text evidence="3">The sequence shown here is derived from an EMBL/GenBank/DDBJ whole genome shotgun (WGS) entry which is preliminary data.</text>
</comment>
<evidence type="ECO:0000313" key="4">
    <source>
        <dbReference type="Proteomes" id="UP000028837"/>
    </source>
</evidence>
<feature type="compositionally biased region" description="Basic and acidic residues" evidence="1">
    <location>
        <begin position="151"/>
        <end position="160"/>
    </location>
</feature>
<feature type="region of interest" description="Disordered" evidence="1">
    <location>
        <begin position="193"/>
        <end position="222"/>
    </location>
</feature>